<accession>A0A6S7GU56</accession>
<gene>
    <name evidence="1" type="ORF">PACLA_8A006671</name>
</gene>
<dbReference type="AlphaFoldDB" id="A0A6S7GU56"/>
<evidence type="ECO:0000313" key="2">
    <source>
        <dbReference type="Proteomes" id="UP001152795"/>
    </source>
</evidence>
<protein>
    <submittedName>
        <fullName evidence="1">Uncharacterized protein</fullName>
    </submittedName>
</protein>
<name>A0A6S7GU56_PARCT</name>
<dbReference type="Proteomes" id="UP001152795">
    <property type="component" value="Unassembled WGS sequence"/>
</dbReference>
<dbReference type="OrthoDB" id="5987487at2759"/>
<organism evidence="1 2">
    <name type="scientific">Paramuricea clavata</name>
    <name type="common">Red gorgonian</name>
    <name type="synonym">Violescent sea-whip</name>
    <dbReference type="NCBI Taxonomy" id="317549"/>
    <lineage>
        <taxon>Eukaryota</taxon>
        <taxon>Metazoa</taxon>
        <taxon>Cnidaria</taxon>
        <taxon>Anthozoa</taxon>
        <taxon>Octocorallia</taxon>
        <taxon>Malacalcyonacea</taxon>
        <taxon>Plexauridae</taxon>
        <taxon>Paramuricea</taxon>
    </lineage>
</organism>
<comment type="caution">
    <text evidence="1">The sequence shown here is derived from an EMBL/GenBank/DDBJ whole genome shotgun (WGS) entry which is preliminary data.</text>
</comment>
<keyword evidence="2" id="KW-1185">Reference proteome</keyword>
<sequence length="622" mass="71920">MVNMNSQPAIKLQTYGHDVALQQIKGLEMMDCAIQAIEEAIHLFQRASPCIGREVSKEETSGHLKIPVCGSSVLAVVTKDREEHLRLISNSCLLLKFNGKSCPSCSYIINLFNNRARKRKTSNASCTRPAKCNIRYLDRLGLEERIAYQRKEIKKENKETRMKVDPSLKFMEEDSLDLAKIFESINENEIPPQMQIMWEMQKKQLLAQSPRGYRWDPRIVRLALDLYCKNPKALDTMREFIILPSNRLIRYYKNSVCQDPGWNNDVIDWCAKDRVLNHKTTGVEDLQMTVKAGRHQLTGIVSLGQYNNDMEKIKRGTDSADIQLASHLLQFEFLSGGGFRFPLAHFPTAECPPSVLYLQFWEGVLQMKKAGFSPVDLHFIAYNMLTEDPMVLMMDPKHNVKKIRNNVEKSSAHGSTRMLTVNGQSIFWSYWKEAYMWDQNENSCHIHQKLTEDHFQLNPSSRMRNSLAEDVLDRKMLILMKAYQDHLACIGDSSSQKLSATIQFLRHTSFIVELFSDKQVIYDINDDRLSKLWGVMQYFSNWKENISTENEFISHKLWFDIQSMILGFISLVRTKLNRFPGSLIKPAILNQDVLENHFSQLRGANGKTTTRRTNWCKQPKTQ</sequence>
<dbReference type="EMBL" id="CACRXK020002651">
    <property type="protein sequence ID" value="CAB3995373.1"/>
    <property type="molecule type" value="Genomic_DNA"/>
</dbReference>
<evidence type="ECO:0000313" key="1">
    <source>
        <dbReference type="EMBL" id="CAB3995373.1"/>
    </source>
</evidence>
<proteinExistence type="predicted"/>
<reference evidence="1" key="1">
    <citation type="submission" date="2020-04" db="EMBL/GenBank/DDBJ databases">
        <authorList>
            <person name="Alioto T."/>
            <person name="Alioto T."/>
            <person name="Gomez Garrido J."/>
        </authorList>
    </citation>
    <scope>NUCLEOTIDE SEQUENCE</scope>
    <source>
        <strain evidence="1">A484AB</strain>
    </source>
</reference>